<evidence type="ECO:0000313" key="3">
    <source>
        <dbReference type="EMBL" id="KAK0751017.1"/>
    </source>
</evidence>
<dbReference type="EMBL" id="JAUKUD010000002">
    <property type="protein sequence ID" value="KAK0751017.1"/>
    <property type="molecule type" value="Genomic_DNA"/>
</dbReference>
<evidence type="ECO:0000259" key="1">
    <source>
        <dbReference type="Pfam" id="PF06985"/>
    </source>
</evidence>
<gene>
    <name evidence="3" type="ORF">B0T18DRAFT_435531</name>
</gene>
<sequence length="270" mass="30910">MRLINVQTFQLEEFLDYKAPPYAILSHTWGDDAEELTFDDVKMGRIDKAGVGSIKFHGSCRQAAKDGFGYVWIDTCCIDKTNLVELSEAINSMFRWYRCASVCYAYLSDVPGDDPRKLTSKFSTSRWFGRGWTLQELLAPKQLRFYHEGWGYLGTKGTMRAVVRKITGIPHHILLGIAELQSMSVAQRMSWAARRETKRKEDLAYCLLGIFHVTMPMIYGEGADQAFLRLQEQIMRTTRDDSILAWGRSSREDLSNRPVGFCQLGAYYLP</sequence>
<evidence type="ECO:0000259" key="2">
    <source>
        <dbReference type="Pfam" id="PF26640"/>
    </source>
</evidence>
<protein>
    <submittedName>
        <fullName evidence="3">Heterokaryon incompatibility protein-domain-containing protein</fullName>
    </submittedName>
</protein>
<comment type="caution">
    <text evidence="3">The sequence shown here is derived from an EMBL/GenBank/DDBJ whole genome shotgun (WGS) entry which is preliminary data.</text>
</comment>
<dbReference type="Pfam" id="PF06985">
    <property type="entry name" value="HET"/>
    <property type="match status" value="1"/>
</dbReference>
<evidence type="ECO:0000313" key="4">
    <source>
        <dbReference type="Proteomes" id="UP001172155"/>
    </source>
</evidence>
<keyword evidence="4" id="KW-1185">Reference proteome</keyword>
<proteinExistence type="predicted"/>
<dbReference type="PANTHER" id="PTHR10622:SF10">
    <property type="entry name" value="HET DOMAIN-CONTAINING PROTEIN"/>
    <property type="match status" value="1"/>
</dbReference>
<reference evidence="3" key="1">
    <citation type="submission" date="2023-06" db="EMBL/GenBank/DDBJ databases">
        <title>Genome-scale phylogeny and comparative genomics of the fungal order Sordariales.</title>
        <authorList>
            <consortium name="Lawrence Berkeley National Laboratory"/>
            <person name="Hensen N."/>
            <person name="Bonometti L."/>
            <person name="Westerberg I."/>
            <person name="Brannstrom I.O."/>
            <person name="Guillou S."/>
            <person name="Cros-Aarteil S."/>
            <person name="Calhoun S."/>
            <person name="Haridas S."/>
            <person name="Kuo A."/>
            <person name="Mondo S."/>
            <person name="Pangilinan J."/>
            <person name="Riley R."/>
            <person name="LaButti K."/>
            <person name="Andreopoulos B."/>
            <person name="Lipzen A."/>
            <person name="Chen C."/>
            <person name="Yanf M."/>
            <person name="Daum C."/>
            <person name="Ng V."/>
            <person name="Clum A."/>
            <person name="Steindorff A."/>
            <person name="Ohm R."/>
            <person name="Martin F."/>
            <person name="Silar P."/>
            <person name="Natvig D."/>
            <person name="Lalanne C."/>
            <person name="Gautier V."/>
            <person name="Ament-velasquez S.L."/>
            <person name="Kruys A."/>
            <person name="Hutchinson M.I."/>
            <person name="Powell A.J."/>
            <person name="Barry K."/>
            <person name="Miller A.N."/>
            <person name="Grigoriev I.V."/>
            <person name="Debuchy R."/>
            <person name="Gladieux P."/>
            <person name="Thoren M.H."/>
            <person name="Johannesson H."/>
        </authorList>
    </citation>
    <scope>NUCLEOTIDE SEQUENCE</scope>
    <source>
        <strain evidence="3">SMH3187-1</strain>
    </source>
</reference>
<organism evidence="3 4">
    <name type="scientific">Schizothecium vesticola</name>
    <dbReference type="NCBI Taxonomy" id="314040"/>
    <lineage>
        <taxon>Eukaryota</taxon>
        <taxon>Fungi</taxon>
        <taxon>Dikarya</taxon>
        <taxon>Ascomycota</taxon>
        <taxon>Pezizomycotina</taxon>
        <taxon>Sordariomycetes</taxon>
        <taxon>Sordariomycetidae</taxon>
        <taxon>Sordariales</taxon>
        <taxon>Schizotheciaceae</taxon>
        <taxon>Schizothecium</taxon>
    </lineage>
</organism>
<name>A0AA40F4G5_9PEZI</name>
<dbReference type="InterPro" id="IPR010730">
    <property type="entry name" value="HET"/>
</dbReference>
<dbReference type="InterPro" id="IPR058525">
    <property type="entry name" value="DUF8212"/>
</dbReference>
<dbReference type="PANTHER" id="PTHR10622">
    <property type="entry name" value="HET DOMAIN-CONTAINING PROTEIN"/>
    <property type="match status" value="1"/>
</dbReference>
<dbReference type="AlphaFoldDB" id="A0AA40F4G5"/>
<accession>A0AA40F4G5</accession>
<dbReference type="Proteomes" id="UP001172155">
    <property type="component" value="Unassembled WGS sequence"/>
</dbReference>
<dbReference type="Pfam" id="PF26640">
    <property type="entry name" value="DUF8212"/>
    <property type="match status" value="1"/>
</dbReference>
<feature type="domain" description="Heterokaryon incompatibility" evidence="1">
    <location>
        <begin position="22"/>
        <end position="109"/>
    </location>
</feature>
<feature type="domain" description="DUF8212" evidence="2">
    <location>
        <begin position="225"/>
        <end position="251"/>
    </location>
</feature>